<keyword evidence="2" id="KW-1185">Reference proteome</keyword>
<dbReference type="AlphaFoldDB" id="A0A7W7CCM5"/>
<name>A0A7W7CCM5_9PSEU</name>
<organism evidence="1 2">
    <name type="scientific">Crossiella cryophila</name>
    <dbReference type="NCBI Taxonomy" id="43355"/>
    <lineage>
        <taxon>Bacteria</taxon>
        <taxon>Bacillati</taxon>
        <taxon>Actinomycetota</taxon>
        <taxon>Actinomycetes</taxon>
        <taxon>Pseudonocardiales</taxon>
        <taxon>Pseudonocardiaceae</taxon>
        <taxon>Crossiella</taxon>
    </lineage>
</organism>
<evidence type="ECO:0000313" key="2">
    <source>
        <dbReference type="Proteomes" id="UP000533598"/>
    </source>
</evidence>
<reference evidence="1 2" key="1">
    <citation type="submission" date="2020-08" db="EMBL/GenBank/DDBJ databases">
        <title>Sequencing the genomes of 1000 actinobacteria strains.</title>
        <authorList>
            <person name="Klenk H.-P."/>
        </authorList>
    </citation>
    <scope>NUCLEOTIDE SEQUENCE [LARGE SCALE GENOMIC DNA]</scope>
    <source>
        <strain evidence="1 2">DSM 44230</strain>
    </source>
</reference>
<protein>
    <submittedName>
        <fullName evidence="1">Uncharacterized protein</fullName>
    </submittedName>
</protein>
<dbReference type="EMBL" id="JACHMH010000001">
    <property type="protein sequence ID" value="MBB4678715.1"/>
    <property type="molecule type" value="Genomic_DNA"/>
</dbReference>
<proteinExistence type="predicted"/>
<evidence type="ECO:0000313" key="1">
    <source>
        <dbReference type="EMBL" id="MBB4678715.1"/>
    </source>
</evidence>
<dbReference type="Proteomes" id="UP000533598">
    <property type="component" value="Unassembled WGS sequence"/>
</dbReference>
<comment type="caution">
    <text evidence="1">The sequence shown here is derived from an EMBL/GenBank/DDBJ whole genome shotgun (WGS) entry which is preliminary data.</text>
</comment>
<sequence length="84" mass="9583">MMEEPHAGLDRAEVEAITQRWVRNSHRRTDDPDYPDEWYYEQCGGCRYWFPLAGQLGYDFGVCAGAGSPLVDTVRLNMTGARLL</sequence>
<dbReference type="Pfam" id="PF11228">
    <property type="entry name" value="DUF3027"/>
    <property type="match status" value="1"/>
</dbReference>
<dbReference type="InterPro" id="IPR021391">
    <property type="entry name" value="DUF3027"/>
</dbReference>
<dbReference type="RefSeq" id="WP_221490030.1">
    <property type="nucleotide sequence ID" value="NZ_BAAAUI010000010.1"/>
</dbReference>
<accession>A0A7W7CCM5</accession>
<gene>
    <name evidence="1" type="ORF">HNR67_004833</name>
</gene>